<evidence type="ECO:0000313" key="2">
    <source>
        <dbReference type="Proteomes" id="UP000257479"/>
    </source>
</evidence>
<sequence>IDTEATGRTMVFDGDELAVVQARRTGDELDPVLIGHPMTLGAHTGVGIDTENGKRALVAGLHGEDETLARPRG</sequence>
<reference evidence="1 2" key="1">
    <citation type="journal article" date="2018" name="Nat. Biotechnol.">
        <title>A standardized bacterial taxonomy based on genome phylogeny substantially revises the tree of life.</title>
        <authorList>
            <person name="Parks D.H."/>
            <person name="Chuvochina M."/>
            <person name="Waite D.W."/>
            <person name="Rinke C."/>
            <person name="Skarshewski A."/>
            <person name="Chaumeil P.A."/>
            <person name="Hugenholtz P."/>
        </authorList>
    </citation>
    <scope>NUCLEOTIDE SEQUENCE [LARGE SCALE GENOMIC DNA]</scope>
    <source>
        <strain evidence="1">UBA9152</strain>
    </source>
</reference>
<feature type="non-terminal residue" evidence="1">
    <location>
        <position position="1"/>
    </location>
</feature>
<feature type="non-terminal residue" evidence="1">
    <location>
        <position position="73"/>
    </location>
</feature>
<evidence type="ECO:0000313" key="1">
    <source>
        <dbReference type="EMBL" id="HAN23056.1"/>
    </source>
</evidence>
<dbReference type="Proteomes" id="UP000257479">
    <property type="component" value="Unassembled WGS sequence"/>
</dbReference>
<protein>
    <submittedName>
        <fullName evidence="1">Uncharacterized protein</fullName>
    </submittedName>
</protein>
<gene>
    <name evidence="1" type="ORF">DCP95_00585</name>
</gene>
<dbReference type="EMBL" id="DMNG01000007">
    <property type="protein sequence ID" value="HAN23056.1"/>
    <property type="molecule type" value="Genomic_DNA"/>
</dbReference>
<name>A0A3C1K9Y8_9MICO</name>
<dbReference type="AlphaFoldDB" id="A0A3C1K9Y8"/>
<comment type="caution">
    <text evidence="1">The sequence shown here is derived from an EMBL/GenBank/DDBJ whole genome shotgun (WGS) entry which is preliminary data.</text>
</comment>
<organism evidence="1 2">
    <name type="scientific">Microbacterium ginsengisoli</name>
    <dbReference type="NCBI Taxonomy" id="400772"/>
    <lineage>
        <taxon>Bacteria</taxon>
        <taxon>Bacillati</taxon>
        <taxon>Actinomycetota</taxon>
        <taxon>Actinomycetes</taxon>
        <taxon>Micrococcales</taxon>
        <taxon>Microbacteriaceae</taxon>
        <taxon>Microbacterium</taxon>
    </lineage>
</organism>
<proteinExistence type="predicted"/>
<accession>A0A3C1K9Y8</accession>